<sequence>MRLDQALVERGLVPSRSRARDLILQGQVIVGGRTASKPGQKVGDDDELSLSPEAHDYVSRAALKLEGALNTFPVDPMGRVAADIGSSTGGFTEVLLRRGAAKVYAVDVGTAQLHERLRSNERVVSLEGLNAKDLTAAHVPDRLGLIVSDISFISLLKALPPALALAEEGADLITLVKPQFEMGREVIGKNGAVLASHAEQRSFIQERIVPGLQKLGWEAQDLIDSPLLGGEGTKEFLLHAAKTTA</sequence>
<evidence type="ECO:0000259" key="4">
    <source>
        <dbReference type="SMART" id="SM00363"/>
    </source>
</evidence>
<dbReference type="Gene3D" id="3.40.50.150">
    <property type="entry name" value="Vaccinia Virus protein VP39"/>
    <property type="match status" value="1"/>
</dbReference>
<dbReference type="SUPFAM" id="SSF53335">
    <property type="entry name" value="S-adenosyl-L-methionine-dependent methyltransferases"/>
    <property type="match status" value="1"/>
</dbReference>
<dbReference type="AlphaFoldDB" id="A0A9X2LA22"/>
<dbReference type="InterPro" id="IPR036986">
    <property type="entry name" value="S4_RNA-bd_sf"/>
</dbReference>
<dbReference type="InterPro" id="IPR047048">
    <property type="entry name" value="TlyA"/>
</dbReference>
<dbReference type="InterPro" id="IPR002877">
    <property type="entry name" value="RNA_MeTrfase_FtsJ_dom"/>
</dbReference>
<keyword evidence="1 3" id="KW-0694">RNA-binding</keyword>
<organism evidence="5 6">
    <name type="scientific">Parvularcula maris</name>
    <dbReference type="NCBI Taxonomy" id="2965077"/>
    <lineage>
        <taxon>Bacteria</taxon>
        <taxon>Pseudomonadati</taxon>
        <taxon>Pseudomonadota</taxon>
        <taxon>Alphaproteobacteria</taxon>
        <taxon>Parvularculales</taxon>
        <taxon>Parvularculaceae</taxon>
        <taxon>Parvularcula</taxon>
    </lineage>
</organism>
<dbReference type="Proteomes" id="UP001142610">
    <property type="component" value="Unassembled WGS sequence"/>
</dbReference>
<dbReference type="Pfam" id="PF01479">
    <property type="entry name" value="S4"/>
    <property type="match status" value="1"/>
</dbReference>
<keyword evidence="5" id="KW-0489">Methyltransferase</keyword>
<keyword evidence="6" id="KW-1185">Reference proteome</keyword>
<proteinExistence type="inferred from homology"/>
<accession>A0A9X2LA22</accession>
<dbReference type="CDD" id="cd02440">
    <property type="entry name" value="AdoMet_MTases"/>
    <property type="match status" value="1"/>
</dbReference>
<dbReference type="SUPFAM" id="SSF55174">
    <property type="entry name" value="Alpha-L RNA-binding motif"/>
    <property type="match status" value="1"/>
</dbReference>
<dbReference type="PROSITE" id="PS50889">
    <property type="entry name" value="S4"/>
    <property type="match status" value="1"/>
</dbReference>
<dbReference type="Pfam" id="PF01728">
    <property type="entry name" value="FtsJ"/>
    <property type="match status" value="1"/>
</dbReference>
<evidence type="ECO:0000313" key="6">
    <source>
        <dbReference type="Proteomes" id="UP001142610"/>
    </source>
</evidence>
<keyword evidence="5" id="KW-0808">Transferase</keyword>
<dbReference type="NCBIfam" id="TIGR00478">
    <property type="entry name" value="tly"/>
    <property type="match status" value="1"/>
</dbReference>
<dbReference type="InterPro" id="IPR029063">
    <property type="entry name" value="SAM-dependent_MTases_sf"/>
</dbReference>
<dbReference type="PANTHER" id="PTHR32319:SF0">
    <property type="entry name" value="BACTERIAL HEMOLYSIN-LIKE PROTEIN"/>
    <property type="match status" value="1"/>
</dbReference>
<dbReference type="GO" id="GO:0008168">
    <property type="term" value="F:methyltransferase activity"/>
    <property type="evidence" value="ECO:0007669"/>
    <property type="project" value="UniProtKB-KW"/>
</dbReference>
<dbReference type="InterPro" id="IPR002942">
    <property type="entry name" value="S4_RNA-bd"/>
</dbReference>
<dbReference type="CDD" id="cd00165">
    <property type="entry name" value="S4"/>
    <property type="match status" value="1"/>
</dbReference>
<feature type="domain" description="RNA-binding S4" evidence="4">
    <location>
        <begin position="1"/>
        <end position="66"/>
    </location>
</feature>
<dbReference type="InterPro" id="IPR004538">
    <property type="entry name" value="Hemolysin_A/TlyA"/>
</dbReference>
<evidence type="ECO:0000256" key="1">
    <source>
        <dbReference type="ARBA" id="ARBA00022884"/>
    </source>
</evidence>
<dbReference type="Gene3D" id="3.10.290.10">
    <property type="entry name" value="RNA-binding S4 domain"/>
    <property type="match status" value="1"/>
</dbReference>
<reference evidence="5" key="1">
    <citation type="submission" date="2022-07" db="EMBL/GenBank/DDBJ databases">
        <title>Parvularcula maris sp. nov., an algicidal bacterium isolated from seawater.</title>
        <authorList>
            <person name="Li F."/>
        </authorList>
    </citation>
    <scope>NUCLEOTIDE SEQUENCE</scope>
    <source>
        <strain evidence="5">BGMRC 0090</strain>
    </source>
</reference>
<dbReference type="EMBL" id="JANIBC010000007">
    <property type="protein sequence ID" value="MCQ8185741.1"/>
    <property type="molecule type" value="Genomic_DNA"/>
</dbReference>
<evidence type="ECO:0000256" key="3">
    <source>
        <dbReference type="PROSITE-ProRule" id="PRU00182"/>
    </source>
</evidence>
<dbReference type="PANTHER" id="PTHR32319">
    <property type="entry name" value="BACTERIAL HEMOLYSIN-LIKE PROTEIN"/>
    <property type="match status" value="1"/>
</dbReference>
<comment type="caution">
    <text evidence="5">The sequence shown here is derived from an EMBL/GenBank/DDBJ whole genome shotgun (WGS) entry which is preliminary data.</text>
</comment>
<dbReference type="PIRSF" id="PIRSF005578">
    <property type="entry name" value="TlyA"/>
    <property type="match status" value="1"/>
</dbReference>
<dbReference type="SMART" id="SM00363">
    <property type="entry name" value="S4"/>
    <property type="match status" value="1"/>
</dbReference>
<protein>
    <submittedName>
        <fullName evidence="5">TlyA family RNA methyltransferase</fullName>
    </submittedName>
</protein>
<evidence type="ECO:0000313" key="5">
    <source>
        <dbReference type="EMBL" id="MCQ8185741.1"/>
    </source>
</evidence>
<dbReference type="RefSeq" id="WP_256619628.1">
    <property type="nucleotide sequence ID" value="NZ_JANIBC010000007.1"/>
</dbReference>
<dbReference type="GO" id="GO:0003723">
    <property type="term" value="F:RNA binding"/>
    <property type="evidence" value="ECO:0007669"/>
    <property type="project" value="UniProtKB-KW"/>
</dbReference>
<name>A0A9X2LA22_9PROT</name>
<dbReference type="GO" id="GO:0032259">
    <property type="term" value="P:methylation"/>
    <property type="evidence" value="ECO:0007669"/>
    <property type="project" value="UniProtKB-KW"/>
</dbReference>
<comment type="similarity">
    <text evidence="2">Belongs to the TlyA family.</text>
</comment>
<gene>
    <name evidence="5" type="ORF">NOG11_10075</name>
</gene>
<evidence type="ECO:0000256" key="2">
    <source>
        <dbReference type="ARBA" id="ARBA00029460"/>
    </source>
</evidence>